<gene>
    <name evidence="1" type="ORF">BE04_07630</name>
</gene>
<proteinExistence type="predicted"/>
<sequence length="75" mass="8236">MSPGPLDPTILSLLAEIDEEAEMSSLLGVDLSPAGPSASHAPSIYPPLDEWLRRSEEVHRFLRAAKRAEREGRGR</sequence>
<dbReference type="AlphaFoldDB" id="A0A150PC18"/>
<dbReference type="EMBL" id="JELX01003196">
    <property type="protein sequence ID" value="KYF53018.1"/>
    <property type="molecule type" value="Genomic_DNA"/>
</dbReference>
<organism evidence="1 2">
    <name type="scientific">Sorangium cellulosum</name>
    <name type="common">Polyangium cellulosum</name>
    <dbReference type="NCBI Taxonomy" id="56"/>
    <lineage>
        <taxon>Bacteria</taxon>
        <taxon>Pseudomonadati</taxon>
        <taxon>Myxococcota</taxon>
        <taxon>Polyangia</taxon>
        <taxon>Polyangiales</taxon>
        <taxon>Polyangiaceae</taxon>
        <taxon>Sorangium</taxon>
    </lineage>
</organism>
<evidence type="ECO:0000313" key="1">
    <source>
        <dbReference type="EMBL" id="KYF53018.1"/>
    </source>
</evidence>
<protein>
    <submittedName>
        <fullName evidence="1">Uncharacterized protein</fullName>
    </submittedName>
</protein>
<reference evidence="1 2" key="1">
    <citation type="submission" date="2014-02" db="EMBL/GenBank/DDBJ databases">
        <title>The small core and large imbalanced accessory genome model reveals a collaborative survival strategy of Sorangium cellulosum strains in nature.</title>
        <authorList>
            <person name="Han K."/>
            <person name="Peng R."/>
            <person name="Blom J."/>
            <person name="Li Y.-Z."/>
        </authorList>
    </citation>
    <scope>NUCLEOTIDE SEQUENCE [LARGE SCALE GENOMIC DNA]</scope>
    <source>
        <strain evidence="1 2">So0157-18</strain>
    </source>
</reference>
<name>A0A150PC18_SORCE</name>
<accession>A0A150PC18</accession>
<evidence type="ECO:0000313" key="2">
    <source>
        <dbReference type="Proteomes" id="UP000075604"/>
    </source>
</evidence>
<comment type="caution">
    <text evidence="1">The sequence shown here is derived from an EMBL/GenBank/DDBJ whole genome shotgun (WGS) entry which is preliminary data.</text>
</comment>
<dbReference type="Proteomes" id="UP000075604">
    <property type="component" value="Unassembled WGS sequence"/>
</dbReference>